<accession>A0A6A5K393</accession>
<dbReference type="InterPro" id="IPR023828">
    <property type="entry name" value="Peptidase_S8_Ser-AS"/>
</dbReference>
<dbReference type="PROSITE" id="PS00136">
    <property type="entry name" value="SUBTILASE_ASP"/>
    <property type="match status" value="1"/>
</dbReference>
<dbReference type="GO" id="GO:0004252">
    <property type="term" value="F:serine-type endopeptidase activity"/>
    <property type="evidence" value="ECO:0007669"/>
    <property type="project" value="UniProtKB-UniRule"/>
</dbReference>
<evidence type="ECO:0000256" key="2">
    <source>
        <dbReference type="ARBA" id="ARBA00022670"/>
    </source>
</evidence>
<dbReference type="InterPro" id="IPR023827">
    <property type="entry name" value="Peptidase_S8_Asp-AS"/>
</dbReference>
<dbReference type="InterPro" id="IPR036852">
    <property type="entry name" value="Peptidase_S8/S53_dom_sf"/>
</dbReference>
<feature type="active site" description="Charge relay system" evidence="6">
    <location>
        <position position="138"/>
    </location>
</feature>
<dbReference type="PROSITE" id="PS00138">
    <property type="entry name" value="SUBTILASE_SER"/>
    <property type="match status" value="1"/>
</dbReference>
<dbReference type="AlphaFoldDB" id="A0A6A5K393"/>
<dbReference type="SUPFAM" id="SSF52743">
    <property type="entry name" value="Subtilisin-like"/>
    <property type="match status" value="1"/>
</dbReference>
<feature type="signal peptide" evidence="8">
    <location>
        <begin position="1"/>
        <end position="26"/>
    </location>
</feature>
<evidence type="ECO:0000256" key="3">
    <source>
        <dbReference type="ARBA" id="ARBA00022729"/>
    </source>
</evidence>
<evidence type="ECO:0000313" key="12">
    <source>
        <dbReference type="Proteomes" id="UP000800040"/>
    </source>
</evidence>
<dbReference type="InterPro" id="IPR000209">
    <property type="entry name" value="Peptidase_S8/S53_dom"/>
</dbReference>
<keyword evidence="12" id="KW-1185">Reference proteome</keyword>
<dbReference type="SUPFAM" id="SSF54897">
    <property type="entry name" value="Protease propeptides/inhibitors"/>
    <property type="match status" value="1"/>
</dbReference>
<dbReference type="Pfam" id="PF05922">
    <property type="entry name" value="Inhibitor_I9"/>
    <property type="match status" value="1"/>
</dbReference>
<evidence type="ECO:0000259" key="10">
    <source>
        <dbReference type="Pfam" id="PF05922"/>
    </source>
</evidence>
<feature type="domain" description="Inhibitor I9" evidence="10">
    <location>
        <begin position="56"/>
        <end position="95"/>
    </location>
</feature>
<dbReference type="InterPro" id="IPR010259">
    <property type="entry name" value="S8pro/Inhibitor_I9"/>
</dbReference>
<dbReference type="Pfam" id="PF00082">
    <property type="entry name" value="Peptidase_S8"/>
    <property type="match status" value="1"/>
</dbReference>
<sequence>MHAPVLFALVACVIAAPLIRVRSADAVTGKWIVKLKGDISSLAEEDLQTSLSTKPDFRYSMDGFRGFAGTLSDEEITRLQASDRIEYIQQDAKVYKSSFVEQGNATWGLARISHTRPGSATYLYDSTAGAGTCAYVIDSGIEIDHPEFQGRASFLADFSGENSTMDGDGHGTHVAGTIGSLTWGVAKKTELLAVRVLDSLGWGTNAGVIAGMQFAIEDAKARREAGKCPKGFVANMSLGGFFVKAVNDGAAAVVRSGIFLAVAAGNEAMDAEYSSPASEPTVCTVGATAKNDTLAWWSNYGPLVDILAPGVDITSTYIGHTIGVDSGTSMATPHVVGLAAYMLGLDMAPVETLCEMIAQSATKDAIAEDALPPSTPNLLAYNIAEGMIYGKRRL</sequence>
<dbReference type="EMBL" id="ML975361">
    <property type="protein sequence ID" value="KAF1831529.1"/>
    <property type="molecule type" value="Genomic_DNA"/>
</dbReference>
<reference evidence="11" key="1">
    <citation type="submission" date="2020-01" db="EMBL/GenBank/DDBJ databases">
        <authorList>
            <consortium name="DOE Joint Genome Institute"/>
            <person name="Haridas S."/>
            <person name="Albert R."/>
            <person name="Binder M."/>
            <person name="Bloem J."/>
            <person name="Labutti K."/>
            <person name="Salamov A."/>
            <person name="Andreopoulos B."/>
            <person name="Baker S.E."/>
            <person name="Barry K."/>
            <person name="Bills G."/>
            <person name="Bluhm B.H."/>
            <person name="Cannon C."/>
            <person name="Castanera R."/>
            <person name="Culley D.E."/>
            <person name="Daum C."/>
            <person name="Ezra D."/>
            <person name="Gonzalez J.B."/>
            <person name="Henrissat B."/>
            <person name="Kuo A."/>
            <person name="Liang C."/>
            <person name="Lipzen A."/>
            <person name="Lutzoni F."/>
            <person name="Magnuson J."/>
            <person name="Mondo S."/>
            <person name="Nolan M."/>
            <person name="Ohm R."/>
            <person name="Pangilinan J."/>
            <person name="Park H.-J."/>
            <person name="Ramirez L."/>
            <person name="Alfaro M."/>
            <person name="Sun H."/>
            <person name="Tritt A."/>
            <person name="Yoshinaga Y."/>
            <person name="Zwiers L.-H."/>
            <person name="Turgeon B.G."/>
            <person name="Goodwin S.B."/>
            <person name="Spatafora J.W."/>
            <person name="Crous P.W."/>
            <person name="Grigoriev I.V."/>
        </authorList>
    </citation>
    <scope>NUCLEOTIDE SEQUENCE</scope>
    <source>
        <strain evidence="11">P77</strain>
    </source>
</reference>
<dbReference type="PANTHER" id="PTHR43806:SF58">
    <property type="entry name" value="ALKALINE PROTEASE 1-RELATED"/>
    <property type="match status" value="1"/>
</dbReference>
<name>A0A6A5K393_9PLEO</name>
<dbReference type="Proteomes" id="UP000800040">
    <property type="component" value="Unassembled WGS sequence"/>
</dbReference>
<dbReference type="InterPro" id="IPR050131">
    <property type="entry name" value="Peptidase_S8_subtilisin-like"/>
</dbReference>
<evidence type="ECO:0000256" key="7">
    <source>
        <dbReference type="RuleBase" id="RU003355"/>
    </source>
</evidence>
<evidence type="ECO:0000259" key="9">
    <source>
        <dbReference type="Pfam" id="PF00082"/>
    </source>
</evidence>
<protein>
    <submittedName>
        <fullName evidence="11">Subtilisin-like protein</fullName>
    </submittedName>
</protein>
<organism evidence="11 12">
    <name type="scientific">Decorospora gaudefroyi</name>
    <dbReference type="NCBI Taxonomy" id="184978"/>
    <lineage>
        <taxon>Eukaryota</taxon>
        <taxon>Fungi</taxon>
        <taxon>Dikarya</taxon>
        <taxon>Ascomycota</taxon>
        <taxon>Pezizomycotina</taxon>
        <taxon>Dothideomycetes</taxon>
        <taxon>Pleosporomycetidae</taxon>
        <taxon>Pleosporales</taxon>
        <taxon>Pleosporineae</taxon>
        <taxon>Pleosporaceae</taxon>
        <taxon>Decorospora</taxon>
    </lineage>
</organism>
<feature type="active site" description="Charge relay system" evidence="6">
    <location>
        <position position="329"/>
    </location>
</feature>
<dbReference type="OrthoDB" id="206201at2759"/>
<dbReference type="PROSITE" id="PS51892">
    <property type="entry name" value="SUBTILASE"/>
    <property type="match status" value="1"/>
</dbReference>
<evidence type="ECO:0000313" key="11">
    <source>
        <dbReference type="EMBL" id="KAF1831529.1"/>
    </source>
</evidence>
<evidence type="ECO:0000256" key="6">
    <source>
        <dbReference type="PROSITE-ProRule" id="PRU01240"/>
    </source>
</evidence>
<evidence type="ECO:0000256" key="8">
    <source>
        <dbReference type="SAM" id="SignalP"/>
    </source>
</evidence>
<evidence type="ECO:0000256" key="1">
    <source>
        <dbReference type="ARBA" id="ARBA00011073"/>
    </source>
</evidence>
<proteinExistence type="inferred from homology"/>
<gene>
    <name evidence="11" type="ORF">BDW02DRAFT_600715</name>
</gene>
<dbReference type="GO" id="GO:0006508">
    <property type="term" value="P:proteolysis"/>
    <property type="evidence" value="ECO:0007669"/>
    <property type="project" value="UniProtKB-KW"/>
</dbReference>
<dbReference type="PROSITE" id="PS00137">
    <property type="entry name" value="SUBTILASE_HIS"/>
    <property type="match status" value="1"/>
</dbReference>
<keyword evidence="3 8" id="KW-0732">Signal</keyword>
<dbReference type="InterPro" id="IPR037045">
    <property type="entry name" value="S8pro/Inhibitor_I9_sf"/>
</dbReference>
<feature type="domain" description="Peptidase S8/S53" evidence="9">
    <location>
        <begin position="136"/>
        <end position="363"/>
    </location>
</feature>
<evidence type="ECO:0000256" key="4">
    <source>
        <dbReference type="ARBA" id="ARBA00022801"/>
    </source>
</evidence>
<dbReference type="PANTHER" id="PTHR43806">
    <property type="entry name" value="PEPTIDASE S8"/>
    <property type="match status" value="1"/>
</dbReference>
<dbReference type="InterPro" id="IPR015500">
    <property type="entry name" value="Peptidase_S8_subtilisin-rel"/>
</dbReference>
<dbReference type="Gene3D" id="3.30.70.80">
    <property type="entry name" value="Peptidase S8 propeptide/proteinase inhibitor I9"/>
    <property type="match status" value="1"/>
</dbReference>
<dbReference type="CDD" id="cd04077">
    <property type="entry name" value="Peptidases_S8_PCSK9_ProteinaseK_like"/>
    <property type="match status" value="1"/>
</dbReference>
<keyword evidence="4 6" id="KW-0378">Hydrolase</keyword>
<evidence type="ECO:0000256" key="5">
    <source>
        <dbReference type="ARBA" id="ARBA00022825"/>
    </source>
</evidence>
<keyword evidence="2 6" id="KW-0645">Protease</keyword>
<feature type="active site" description="Charge relay system" evidence="6">
    <location>
        <position position="170"/>
    </location>
</feature>
<dbReference type="InterPro" id="IPR022398">
    <property type="entry name" value="Peptidase_S8_His-AS"/>
</dbReference>
<feature type="chain" id="PRO_5025412216" evidence="8">
    <location>
        <begin position="27"/>
        <end position="394"/>
    </location>
</feature>
<dbReference type="PRINTS" id="PR00723">
    <property type="entry name" value="SUBTILISIN"/>
</dbReference>
<dbReference type="InterPro" id="IPR034193">
    <property type="entry name" value="PCSK9_ProteinaseK-like"/>
</dbReference>
<dbReference type="GO" id="GO:0005576">
    <property type="term" value="C:extracellular region"/>
    <property type="evidence" value="ECO:0007669"/>
    <property type="project" value="UniProtKB-ARBA"/>
</dbReference>
<keyword evidence="5 6" id="KW-0720">Serine protease</keyword>
<dbReference type="Gene3D" id="3.40.50.200">
    <property type="entry name" value="Peptidase S8/S53 domain"/>
    <property type="match status" value="1"/>
</dbReference>
<comment type="similarity">
    <text evidence="1 6 7">Belongs to the peptidase S8 family.</text>
</comment>
<dbReference type="FunFam" id="3.40.50.200:FF:000014">
    <property type="entry name" value="Proteinase K"/>
    <property type="match status" value="1"/>
</dbReference>